<comment type="caution">
    <text evidence="1">The sequence shown here is derived from an EMBL/GenBank/DDBJ whole genome shotgun (WGS) entry which is preliminary data.</text>
</comment>
<evidence type="ECO:0000313" key="2">
    <source>
        <dbReference type="Proteomes" id="UP001185092"/>
    </source>
</evidence>
<name>A0AAE3XL07_9BACT</name>
<sequence>MKKLFFLTAIVISCFTYSCTDKKKLEKETLYKNVMKIHDDVMPKMQDIMNLKKNINSQIDSLSKDSLNATQVQELKKISNNLDNADHMMMKWMRGFNAKYDTLPIDDAINYLKKEEVKIKEVSNAMNSSIKEAQTKEK</sequence>
<gene>
    <name evidence="1" type="ORF">HNQ88_002844</name>
</gene>
<keyword evidence="2" id="KW-1185">Reference proteome</keyword>
<reference evidence="1" key="1">
    <citation type="submission" date="2023-07" db="EMBL/GenBank/DDBJ databases">
        <title>Genomic Encyclopedia of Type Strains, Phase IV (KMG-IV): sequencing the most valuable type-strain genomes for metagenomic binning, comparative biology and taxonomic classification.</title>
        <authorList>
            <person name="Goeker M."/>
        </authorList>
    </citation>
    <scope>NUCLEOTIDE SEQUENCE</scope>
    <source>
        <strain evidence="1">DSM 26174</strain>
    </source>
</reference>
<dbReference type="RefSeq" id="WP_309939571.1">
    <property type="nucleotide sequence ID" value="NZ_AP025305.1"/>
</dbReference>
<protein>
    <submittedName>
        <fullName evidence="1">Prefoldin subunit 5</fullName>
    </submittedName>
</protein>
<accession>A0AAE3XL07</accession>
<dbReference type="EMBL" id="JAVDQD010000003">
    <property type="protein sequence ID" value="MDR6239796.1"/>
    <property type="molecule type" value="Genomic_DNA"/>
</dbReference>
<evidence type="ECO:0000313" key="1">
    <source>
        <dbReference type="EMBL" id="MDR6239796.1"/>
    </source>
</evidence>
<organism evidence="1 2">
    <name type="scientific">Aureibacter tunicatorum</name>
    <dbReference type="NCBI Taxonomy" id="866807"/>
    <lineage>
        <taxon>Bacteria</taxon>
        <taxon>Pseudomonadati</taxon>
        <taxon>Bacteroidota</taxon>
        <taxon>Cytophagia</taxon>
        <taxon>Cytophagales</taxon>
        <taxon>Persicobacteraceae</taxon>
        <taxon>Aureibacter</taxon>
    </lineage>
</organism>
<dbReference type="AlphaFoldDB" id="A0AAE3XL07"/>
<dbReference type="PROSITE" id="PS51257">
    <property type="entry name" value="PROKAR_LIPOPROTEIN"/>
    <property type="match status" value="1"/>
</dbReference>
<dbReference type="Proteomes" id="UP001185092">
    <property type="component" value="Unassembled WGS sequence"/>
</dbReference>
<proteinExistence type="predicted"/>